<feature type="binding site" evidence="9">
    <location>
        <position position="17"/>
    </location>
    <ligand>
        <name>ATP</name>
        <dbReference type="ChEBI" id="CHEBI:30616"/>
    </ligand>
</feature>
<dbReference type="SUPFAM" id="SSF52374">
    <property type="entry name" value="Nucleotidylyl transferase"/>
    <property type="match status" value="1"/>
</dbReference>
<dbReference type="InterPro" id="IPR014729">
    <property type="entry name" value="Rossmann-like_a/b/a_fold"/>
</dbReference>
<dbReference type="PRINTS" id="PR01020">
    <property type="entry name" value="LPSBIOSNTHSS"/>
</dbReference>
<dbReference type="GO" id="GO:0015937">
    <property type="term" value="P:coenzyme A biosynthetic process"/>
    <property type="evidence" value="ECO:0007669"/>
    <property type="project" value="UniProtKB-UniRule"/>
</dbReference>
<evidence type="ECO:0000256" key="9">
    <source>
        <dbReference type="HAMAP-Rule" id="MF_00151"/>
    </source>
</evidence>
<organism evidence="11 12">
    <name type="scientific">Spiroplasma taiwanense CT-1</name>
    <dbReference type="NCBI Taxonomy" id="1276220"/>
    <lineage>
        <taxon>Bacteria</taxon>
        <taxon>Bacillati</taxon>
        <taxon>Mycoplasmatota</taxon>
        <taxon>Mollicutes</taxon>
        <taxon>Entomoplasmatales</taxon>
        <taxon>Spiroplasmataceae</taxon>
        <taxon>Spiroplasma</taxon>
    </lineage>
</organism>
<evidence type="ECO:0000256" key="8">
    <source>
        <dbReference type="ARBA" id="ARBA00029346"/>
    </source>
</evidence>
<comment type="catalytic activity">
    <reaction evidence="8 9">
        <text>(R)-4'-phosphopantetheine + ATP + H(+) = 3'-dephospho-CoA + diphosphate</text>
        <dbReference type="Rhea" id="RHEA:19801"/>
        <dbReference type="ChEBI" id="CHEBI:15378"/>
        <dbReference type="ChEBI" id="CHEBI:30616"/>
        <dbReference type="ChEBI" id="CHEBI:33019"/>
        <dbReference type="ChEBI" id="CHEBI:57328"/>
        <dbReference type="ChEBI" id="CHEBI:61723"/>
        <dbReference type="EC" id="2.7.7.3"/>
    </reaction>
</comment>
<sequence>MKRAIYPGSFNPFHEGHLNILKKASKLFDEIIIVVTKNINKDLEPDLQARVDLIEKMTKNINNKKIALNINQLTADFAKERNINYLIRGIRDIDTLDYEIQLYDGNKLIYPELETVFFISDLGSRKVSSTFLKEIENYKKDGKN</sequence>
<dbReference type="HOGENOM" id="CLU_100149_1_1_14"/>
<dbReference type="GO" id="GO:0005524">
    <property type="term" value="F:ATP binding"/>
    <property type="evidence" value="ECO:0007669"/>
    <property type="project" value="UniProtKB-KW"/>
</dbReference>
<protein>
    <recommendedName>
        <fullName evidence="9">Phosphopantetheine adenylyltransferase</fullName>
        <ecNumber evidence="9">2.7.7.3</ecNumber>
    </recommendedName>
    <alternativeName>
        <fullName evidence="9">Dephospho-CoA pyrophosphorylase</fullName>
    </alternativeName>
    <alternativeName>
        <fullName evidence="9">Pantetheine-phosphate adenylyltransferase</fullName>
        <shortName evidence="9">PPAT</shortName>
    </alternativeName>
</protein>
<feature type="binding site" evidence="9">
    <location>
        <begin position="9"/>
        <end position="10"/>
    </location>
    <ligand>
        <name>ATP</name>
        <dbReference type="ChEBI" id="CHEBI:30616"/>
    </ligand>
</feature>
<keyword evidence="3 9" id="KW-0548">Nucleotidyltransferase</keyword>
<dbReference type="EMBL" id="CP005074">
    <property type="protein sequence ID" value="AGR41577.1"/>
    <property type="molecule type" value="Genomic_DNA"/>
</dbReference>
<reference evidence="11 12" key="1">
    <citation type="journal article" date="2013" name="Genome Biol. Evol.">
        <title>Comparison of metabolic capacities and inference of gene content evolution in mosquito-associated Spiroplasma diminutum and S. taiwanense.</title>
        <authorList>
            <person name="Lo W.S."/>
            <person name="Ku C."/>
            <person name="Chen L.L."/>
            <person name="Chang T.H."/>
            <person name="Kuo C.H."/>
        </authorList>
    </citation>
    <scope>NUCLEOTIDE SEQUENCE [LARGE SCALE GENOMIC DNA]</scope>
    <source>
        <strain evidence="11">CT-1</strain>
    </source>
</reference>
<dbReference type="Proteomes" id="UP000014984">
    <property type="component" value="Chromosome"/>
</dbReference>
<dbReference type="KEGG" id="stai:STAIW_v1c09910"/>
<dbReference type="InterPro" id="IPR001980">
    <property type="entry name" value="PPAT"/>
</dbReference>
<dbReference type="AlphaFoldDB" id="S5M0P2"/>
<dbReference type="HAMAP" id="MF_00151">
    <property type="entry name" value="PPAT_bact"/>
    <property type="match status" value="1"/>
</dbReference>
<feature type="domain" description="Cytidyltransferase-like" evidence="10">
    <location>
        <begin position="5"/>
        <end position="134"/>
    </location>
</feature>
<evidence type="ECO:0000256" key="7">
    <source>
        <dbReference type="ARBA" id="ARBA00022993"/>
    </source>
</evidence>
<feature type="binding site" evidence="9">
    <location>
        <begin position="124"/>
        <end position="130"/>
    </location>
    <ligand>
        <name>ATP</name>
        <dbReference type="ChEBI" id="CHEBI:30616"/>
    </ligand>
</feature>
<comment type="similarity">
    <text evidence="9">Belongs to the bacterial CoaD family.</text>
</comment>
<dbReference type="Pfam" id="PF01467">
    <property type="entry name" value="CTP_transf_like"/>
    <property type="match status" value="1"/>
</dbReference>
<dbReference type="STRING" id="1276220.STAIW_v1c09910"/>
<keyword evidence="2 9" id="KW-0808">Transferase</keyword>
<keyword evidence="5 9" id="KW-0067">ATP-binding</keyword>
<feature type="binding site" evidence="9">
    <location>
        <position position="88"/>
    </location>
    <ligand>
        <name>substrate</name>
    </ligand>
</feature>
<dbReference type="GO" id="GO:0004595">
    <property type="term" value="F:pantetheine-phosphate adenylyltransferase activity"/>
    <property type="evidence" value="ECO:0007669"/>
    <property type="project" value="UniProtKB-UniRule"/>
</dbReference>
<evidence type="ECO:0000259" key="10">
    <source>
        <dbReference type="Pfam" id="PF01467"/>
    </source>
</evidence>
<dbReference type="eggNOG" id="COG0669">
    <property type="taxonomic scope" value="Bacteria"/>
</dbReference>
<dbReference type="NCBIfam" id="TIGR01510">
    <property type="entry name" value="coaD_prev_kdtB"/>
    <property type="match status" value="1"/>
</dbReference>
<proteinExistence type="inferred from homology"/>
<feature type="site" description="Transition state stabilizer" evidence="9">
    <location>
        <position position="17"/>
    </location>
</feature>
<evidence type="ECO:0000313" key="12">
    <source>
        <dbReference type="Proteomes" id="UP000014984"/>
    </source>
</evidence>
<comment type="cofactor">
    <cofactor evidence="9">
        <name>Mg(2+)</name>
        <dbReference type="ChEBI" id="CHEBI:18420"/>
    </cofactor>
</comment>
<dbReference type="UniPathway" id="UPA00241">
    <property type="reaction ID" value="UER00355"/>
</dbReference>
<evidence type="ECO:0000256" key="4">
    <source>
        <dbReference type="ARBA" id="ARBA00022741"/>
    </source>
</evidence>
<feature type="binding site" evidence="9">
    <location>
        <position position="99"/>
    </location>
    <ligand>
        <name>ATP</name>
        <dbReference type="ChEBI" id="CHEBI:30616"/>
    </ligand>
</feature>
<evidence type="ECO:0000256" key="3">
    <source>
        <dbReference type="ARBA" id="ARBA00022695"/>
    </source>
</evidence>
<gene>
    <name evidence="9 11" type="primary">coaD</name>
    <name evidence="11" type="ORF">STAIW_v1c09910</name>
</gene>
<evidence type="ECO:0000313" key="11">
    <source>
        <dbReference type="EMBL" id="AGR41577.1"/>
    </source>
</evidence>
<feature type="binding site" evidence="9">
    <location>
        <position position="9"/>
    </location>
    <ligand>
        <name>substrate</name>
    </ligand>
</feature>
<evidence type="ECO:0000256" key="2">
    <source>
        <dbReference type="ARBA" id="ARBA00022679"/>
    </source>
</evidence>
<feature type="binding site" evidence="9">
    <location>
        <position position="41"/>
    </location>
    <ligand>
        <name>substrate</name>
    </ligand>
</feature>
<comment type="subcellular location">
    <subcellularLocation>
        <location evidence="9">Cytoplasm</location>
    </subcellularLocation>
</comment>
<keyword evidence="7 9" id="KW-0173">Coenzyme A biosynthesis</keyword>
<dbReference type="Gene3D" id="3.40.50.620">
    <property type="entry name" value="HUPs"/>
    <property type="match status" value="1"/>
</dbReference>
<dbReference type="GO" id="GO:0005737">
    <property type="term" value="C:cytoplasm"/>
    <property type="evidence" value="ECO:0007669"/>
    <property type="project" value="UniProtKB-SubCell"/>
</dbReference>
<keyword evidence="6 9" id="KW-0460">Magnesium</keyword>
<dbReference type="InterPro" id="IPR004821">
    <property type="entry name" value="Cyt_trans-like"/>
</dbReference>
<keyword evidence="12" id="KW-1185">Reference proteome</keyword>
<comment type="function">
    <text evidence="9">Reversibly transfers an adenylyl group from ATP to 4'-phosphopantetheine, yielding dephospho-CoA (dPCoA) and pyrophosphate.</text>
</comment>
<feature type="binding site" evidence="9">
    <location>
        <position position="74"/>
    </location>
    <ligand>
        <name>substrate</name>
    </ligand>
</feature>
<comment type="subunit">
    <text evidence="9">Homohexamer.</text>
</comment>
<keyword evidence="4 9" id="KW-0547">Nucleotide-binding</keyword>
<name>S5M0P2_9MOLU</name>
<dbReference type="NCBIfam" id="TIGR00125">
    <property type="entry name" value="cyt_tran_rel"/>
    <property type="match status" value="1"/>
</dbReference>
<feature type="binding site" evidence="9">
    <location>
        <begin position="89"/>
        <end position="91"/>
    </location>
    <ligand>
        <name>ATP</name>
        <dbReference type="ChEBI" id="CHEBI:30616"/>
    </ligand>
</feature>
<keyword evidence="1 9" id="KW-0963">Cytoplasm</keyword>
<dbReference type="RefSeq" id="WP_020834716.1">
    <property type="nucleotide sequence ID" value="NC_021846.1"/>
</dbReference>
<dbReference type="PANTHER" id="PTHR21342">
    <property type="entry name" value="PHOSPHOPANTETHEINE ADENYLYLTRANSFERASE"/>
    <property type="match status" value="1"/>
</dbReference>
<dbReference type="PANTHER" id="PTHR21342:SF1">
    <property type="entry name" value="PHOSPHOPANTETHEINE ADENYLYLTRANSFERASE"/>
    <property type="match status" value="1"/>
</dbReference>
<accession>S5M0P2</accession>
<dbReference type="OrthoDB" id="9806661at2"/>
<dbReference type="EC" id="2.7.7.3" evidence="9"/>
<evidence type="ECO:0000256" key="6">
    <source>
        <dbReference type="ARBA" id="ARBA00022842"/>
    </source>
</evidence>
<dbReference type="PATRIC" id="fig|1276220.3.peg.1010"/>
<evidence type="ECO:0000256" key="1">
    <source>
        <dbReference type="ARBA" id="ARBA00022490"/>
    </source>
</evidence>
<evidence type="ECO:0000256" key="5">
    <source>
        <dbReference type="ARBA" id="ARBA00022840"/>
    </source>
</evidence>
<comment type="pathway">
    <text evidence="9">Cofactor biosynthesis; coenzyme A biosynthesis; CoA from (R)-pantothenate: step 4/5.</text>
</comment>